<dbReference type="Proteomes" id="UP001190002">
    <property type="component" value="Unassembled WGS sequence"/>
</dbReference>
<dbReference type="Proteomes" id="UP001190452">
    <property type="component" value="Unassembled WGS sequence"/>
</dbReference>
<keyword evidence="2" id="KW-0732">Signal</keyword>
<organism evidence="3 5">
    <name type="scientific">Ralstonia mannitolilytica</name>
    <dbReference type="NCBI Taxonomy" id="105219"/>
    <lineage>
        <taxon>Bacteria</taxon>
        <taxon>Pseudomonadati</taxon>
        <taxon>Pseudomonadota</taxon>
        <taxon>Betaproteobacteria</taxon>
        <taxon>Burkholderiales</taxon>
        <taxon>Burkholderiaceae</taxon>
        <taxon>Ralstonia</taxon>
    </lineage>
</organism>
<feature type="region of interest" description="Disordered" evidence="1">
    <location>
        <begin position="45"/>
        <end position="72"/>
    </location>
</feature>
<keyword evidence="6" id="KW-1185">Reference proteome</keyword>
<evidence type="ECO:0000313" key="4">
    <source>
        <dbReference type="EMBL" id="CAJ0896582.1"/>
    </source>
</evidence>
<evidence type="ECO:0000313" key="6">
    <source>
        <dbReference type="Proteomes" id="UP001190452"/>
    </source>
</evidence>
<accession>A0AAD2EGW1</accession>
<gene>
    <name evidence="4" type="ORF">R77569_04612</name>
    <name evidence="3" type="ORF">R77591_01065</name>
</gene>
<dbReference type="AlphaFoldDB" id="A0AAD2EGW1"/>
<feature type="compositionally biased region" description="Low complexity" evidence="1">
    <location>
        <begin position="45"/>
        <end position="58"/>
    </location>
</feature>
<feature type="signal peptide" evidence="2">
    <location>
        <begin position="1"/>
        <end position="19"/>
    </location>
</feature>
<evidence type="ECO:0000256" key="1">
    <source>
        <dbReference type="SAM" id="MobiDB-lite"/>
    </source>
</evidence>
<dbReference type="EMBL" id="CATVXE010000003">
    <property type="protein sequence ID" value="CAJ0680884.1"/>
    <property type="molecule type" value="Genomic_DNA"/>
</dbReference>
<comment type="caution">
    <text evidence="3">The sequence shown here is derived from an EMBL/GenBank/DDBJ whole genome shotgun (WGS) entry which is preliminary data.</text>
</comment>
<sequence length="224" mass="24214">MSQKIISLVLAGVCSLSQAAFGQTEPEALQLEVVQVGSLQAQAPQAEAAPLEAQQAEGPQREAPTAEPIARPDPVIKTDQGFWAAEGLSARMRKASAISLYLMDPAAQLLKAVDEAHLKDAGCEYTTHDPALIASFAEAVESTSVHSNSFTLQFEPREAVYLTVDGGNAIRLLLEKPYPNQAEVLGLVDRQPVTASKSLVEALYRWAAKLPRVRKCEAFVGRYR</sequence>
<evidence type="ECO:0000256" key="2">
    <source>
        <dbReference type="SAM" id="SignalP"/>
    </source>
</evidence>
<reference evidence="3 6" key="1">
    <citation type="submission" date="2023-07" db="EMBL/GenBank/DDBJ databases">
        <authorList>
            <person name="Peeters C."/>
        </authorList>
    </citation>
    <scope>NUCLEOTIDE SEQUENCE</scope>
    <source>
        <strain evidence="4 6">R-77569</strain>
        <strain evidence="3">R-77591</strain>
    </source>
</reference>
<feature type="chain" id="PRO_5042190541" evidence="2">
    <location>
        <begin position="20"/>
        <end position="224"/>
    </location>
</feature>
<protein>
    <submittedName>
        <fullName evidence="3">Uncharacterized protein</fullName>
    </submittedName>
</protein>
<evidence type="ECO:0000313" key="5">
    <source>
        <dbReference type="Proteomes" id="UP001190002"/>
    </source>
</evidence>
<proteinExistence type="predicted"/>
<dbReference type="EMBL" id="CAUDKV010000028">
    <property type="protein sequence ID" value="CAJ0896582.1"/>
    <property type="molecule type" value="Genomic_DNA"/>
</dbReference>
<dbReference type="RefSeq" id="WP_244190907.1">
    <property type="nucleotide sequence ID" value="NZ_CATVXE010000003.1"/>
</dbReference>
<evidence type="ECO:0000313" key="3">
    <source>
        <dbReference type="EMBL" id="CAJ0680884.1"/>
    </source>
</evidence>
<name>A0AAD2EGW1_9RALS</name>